<dbReference type="Proteomes" id="UP000784294">
    <property type="component" value="Unassembled WGS sequence"/>
</dbReference>
<evidence type="ECO:0000313" key="7">
    <source>
        <dbReference type="Proteomes" id="UP000784294"/>
    </source>
</evidence>
<dbReference type="AlphaFoldDB" id="A0A3S5AWE2"/>
<keyword evidence="4" id="KW-1133">Transmembrane helix</keyword>
<dbReference type="PANTHER" id="PTHR12546:SF33">
    <property type="entry name" value="SPERM VESICLE FUSION PROTEIN FER-1"/>
    <property type="match status" value="1"/>
</dbReference>
<organism evidence="6 7">
    <name type="scientific">Protopolystoma xenopodis</name>
    <dbReference type="NCBI Taxonomy" id="117903"/>
    <lineage>
        <taxon>Eukaryota</taxon>
        <taxon>Metazoa</taxon>
        <taxon>Spiralia</taxon>
        <taxon>Lophotrochozoa</taxon>
        <taxon>Platyhelminthes</taxon>
        <taxon>Monogenea</taxon>
        <taxon>Polyopisthocotylea</taxon>
        <taxon>Polystomatidea</taxon>
        <taxon>Polystomatidae</taxon>
        <taxon>Protopolystoma</taxon>
    </lineage>
</organism>
<name>A0A3S5AWE2_9PLAT</name>
<keyword evidence="3" id="KW-0677">Repeat</keyword>
<comment type="subcellular location">
    <subcellularLocation>
        <location evidence="1">Membrane</location>
    </subcellularLocation>
</comment>
<keyword evidence="7" id="KW-1185">Reference proteome</keyword>
<reference evidence="6" key="1">
    <citation type="submission" date="2018-11" db="EMBL/GenBank/DDBJ databases">
        <authorList>
            <consortium name="Pathogen Informatics"/>
        </authorList>
    </citation>
    <scope>NUCLEOTIDE SEQUENCE</scope>
</reference>
<accession>A0A3S5AWE2</accession>
<protein>
    <submittedName>
        <fullName evidence="6">Uncharacterized protein</fullName>
    </submittedName>
</protein>
<keyword evidence="2" id="KW-0812">Transmembrane</keyword>
<gene>
    <name evidence="6" type="ORF">PXEA_LOCUS209</name>
</gene>
<dbReference type="GO" id="GO:0016020">
    <property type="term" value="C:membrane"/>
    <property type="evidence" value="ECO:0007669"/>
    <property type="project" value="UniProtKB-SubCell"/>
</dbReference>
<evidence type="ECO:0000256" key="3">
    <source>
        <dbReference type="ARBA" id="ARBA00022737"/>
    </source>
</evidence>
<evidence type="ECO:0000256" key="4">
    <source>
        <dbReference type="ARBA" id="ARBA00022989"/>
    </source>
</evidence>
<dbReference type="InterPro" id="IPR037721">
    <property type="entry name" value="Ferlin"/>
</dbReference>
<sequence>MSIDSCFLPTFGPCFVNLYGSTREYSDLPDKLEELNLGKGEGIAYRGRALIELSTELIDEEDYFSSYCKIHTSQHLDPPIKLITNSLQMTLAARNCRQCLFNEDKVDI</sequence>
<keyword evidence="5" id="KW-0472">Membrane</keyword>
<comment type="caution">
    <text evidence="6">The sequence shown here is derived from an EMBL/GenBank/DDBJ whole genome shotgun (WGS) entry which is preliminary data.</text>
</comment>
<dbReference type="OrthoDB" id="10059618at2759"/>
<evidence type="ECO:0000313" key="6">
    <source>
        <dbReference type="EMBL" id="VEL06769.1"/>
    </source>
</evidence>
<dbReference type="GO" id="GO:0061025">
    <property type="term" value="P:membrane fusion"/>
    <property type="evidence" value="ECO:0007669"/>
    <property type="project" value="TreeGrafter"/>
</dbReference>
<proteinExistence type="predicted"/>
<dbReference type="GO" id="GO:0007009">
    <property type="term" value="P:plasma membrane organization"/>
    <property type="evidence" value="ECO:0007669"/>
    <property type="project" value="TreeGrafter"/>
</dbReference>
<evidence type="ECO:0000256" key="5">
    <source>
        <dbReference type="ARBA" id="ARBA00023136"/>
    </source>
</evidence>
<evidence type="ECO:0000256" key="2">
    <source>
        <dbReference type="ARBA" id="ARBA00022692"/>
    </source>
</evidence>
<evidence type="ECO:0000256" key="1">
    <source>
        <dbReference type="ARBA" id="ARBA00004370"/>
    </source>
</evidence>
<dbReference type="EMBL" id="CAAALY010000371">
    <property type="protein sequence ID" value="VEL06769.1"/>
    <property type="molecule type" value="Genomic_DNA"/>
</dbReference>
<dbReference type="PANTHER" id="PTHR12546">
    <property type="entry name" value="FER-1-LIKE"/>
    <property type="match status" value="1"/>
</dbReference>